<sequence length="222" mass="24897">MTKTRSDSRNPGKNNDLSVFDFSPEDERIEKRSKKLLQTFKIQKPNNKFHSPIDKYCFLREISSIKNDPVIEILHIDDSDDVAEKNILESGSTVASRSSNLKPSTDDWLCHLESKCDTSGTKSHITRVKTPECSITDGETFGRRDFADVPNFLNEPVILDLDDATDVESSKPACCLLENKGSGNQQELMQSPNLCDTLMLHNLPAFSFTAKLEVVKGQEESL</sequence>
<dbReference type="PaxDb" id="4081-Solyc01g105820.2.1"/>
<dbReference type="Proteomes" id="UP000004994">
    <property type="component" value="Chromosome 1"/>
</dbReference>
<protein>
    <submittedName>
        <fullName evidence="2">Uncharacterized protein</fullName>
    </submittedName>
</protein>
<dbReference type="EnsemblPlants" id="Solyc01g105823.1.1">
    <property type="protein sequence ID" value="Solyc01g105823.1.1"/>
    <property type="gene ID" value="Solyc01g105823.1"/>
</dbReference>
<accession>A0A3Q7ERG1</accession>
<dbReference type="InParanoid" id="A0A3Q7ERG1"/>
<dbReference type="OMA" id="WLCHLES"/>
<evidence type="ECO:0000313" key="2">
    <source>
        <dbReference type="EnsemblPlants" id="Solyc01g105823.1.1"/>
    </source>
</evidence>
<evidence type="ECO:0000256" key="1">
    <source>
        <dbReference type="SAM" id="MobiDB-lite"/>
    </source>
</evidence>
<organism evidence="2">
    <name type="scientific">Solanum lycopersicum</name>
    <name type="common">Tomato</name>
    <name type="synonym">Lycopersicon esculentum</name>
    <dbReference type="NCBI Taxonomy" id="4081"/>
    <lineage>
        <taxon>Eukaryota</taxon>
        <taxon>Viridiplantae</taxon>
        <taxon>Streptophyta</taxon>
        <taxon>Embryophyta</taxon>
        <taxon>Tracheophyta</taxon>
        <taxon>Spermatophyta</taxon>
        <taxon>Magnoliopsida</taxon>
        <taxon>eudicotyledons</taxon>
        <taxon>Gunneridae</taxon>
        <taxon>Pentapetalae</taxon>
        <taxon>asterids</taxon>
        <taxon>lamiids</taxon>
        <taxon>Solanales</taxon>
        <taxon>Solanaceae</taxon>
        <taxon>Solanoideae</taxon>
        <taxon>Solaneae</taxon>
        <taxon>Solanum</taxon>
        <taxon>Solanum subgen. Lycopersicon</taxon>
    </lineage>
</organism>
<feature type="compositionally biased region" description="Basic and acidic residues" evidence="1">
    <location>
        <begin position="1"/>
        <end position="10"/>
    </location>
</feature>
<dbReference type="AlphaFoldDB" id="A0A3Q7ERG1"/>
<evidence type="ECO:0000313" key="3">
    <source>
        <dbReference type="Proteomes" id="UP000004994"/>
    </source>
</evidence>
<dbReference type="Gramene" id="Solyc01g105823.1.1">
    <property type="protein sequence ID" value="Solyc01g105823.1.1"/>
    <property type="gene ID" value="Solyc01g105823.1"/>
</dbReference>
<dbReference type="STRING" id="4081.A0A3Q7ERG1"/>
<keyword evidence="3" id="KW-1185">Reference proteome</keyword>
<name>A0A3Q7ERG1_SOLLC</name>
<reference evidence="2" key="2">
    <citation type="submission" date="2019-01" db="UniProtKB">
        <authorList>
            <consortium name="EnsemblPlants"/>
        </authorList>
    </citation>
    <scope>IDENTIFICATION</scope>
    <source>
        <strain evidence="2">cv. Heinz 1706</strain>
    </source>
</reference>
<reference evidence="2" key="1">
    <citation type="journal article" date="2012" name="Nature">
        <title>The tomato genome sequence provides insights into fleshy fruit evolution.</title>
        <authorList>
            <consortium name="Tomato Genome Consortium"/>
        </authorList>
    </citation>
    <scope>NUCLEOTIDE SEQUENCE [LARGE SCALE GENOMIC DNA]</scope>
    <source>
        <strain evidence="2">cv. Heinz 1706</strain>
    </source>
</reference>
<feature type="region of interest" description="Disordered" evidence="1">
    <location>
        <begin position="1"/>
        <end position="24"/>
    </location>
</feature>
<proteinExistence type="predicted"/>